<evidence type="ECO:0000256" key="1">
    <source>
        <dbReference type="ARBA" id="ARBA00004651"/>
    </source>
</evidence>
<name>A0A2V3PNC4_9BACT</name>
<evidence type="ECO:0000313" key="10">
    <source>
        <dbReference type="Proteomes" id="UP000247973"/>
    </source>
</evidence>
<dbReference type="AlphaFoldDB" id="A0A2V3PNC4"/>
<dbReference type="PROSITE" id="PS50850">
    <property type="entry name" value="MFS"/>
    <property type="match status" value="1"/>
</dbReference>
<evidence type="ECO:0000256" key="6">
    <source>
        <dbReference type="ARBA" id="ARBA00023136"/>
    </source>
</evidence>
<feature type="transmembrane region" description="Helical" evidence="7">
    <location>
        <begin position="310"/>
        <end position="330"/>
    </location>
</feature>
<feature type="transmembrane region" description="Helical" evidence="7">
    <location>
        <begin position="75"/>
        <end position="93"/>
    </location>
</feature>
<comment type="caution">
    <text evidence="9">The sequence shown here is derived from an EMBL/GenBank/DDBJ whole genome shotgun (WGS) entry which is preliminary data.</text>
</comment>
<protein>
    <submittedName>
        <fullName evidence="9">MFS transporter, NHS family, xanthosine permease</fullName>
    </submittedName>
</protein>
<evidence type="ECO:0000256" key="3">
    <source>
        <dbReference type="ARBA" id="ARBA00022475"/>
    </source>
</evidence>
<dbReference type="NCBIfam" id="TIGR00889">
    <property type="entry name" value="2A0110"/>
    <property type="match status" value="1"/>
</dbReference>
<organism evidence="9 10">
    <name type="scientific">Dysgonomonas alginatilytica</name>
    <dbReference type="NCBI Taxonomy" id="1605892"/>
    <lineage>
        <taxon>Bacteria</taxon>
        <taxon>Pseudomonadati</taxon>
        <taxon>Bacteroidota</taxon>
        <taxon>Bacteroidia</taxon>
        <taxon>Bacteroidales</taxon>
        <taxon>Dysgonomonadaceae</taxon>
        <taxon>Dysgonomonas</taxon>
    </lineage>
</organism>
<dbReference type="GO" id="GO:0015212">
    <property type="term" value="F:cytidine transmembrane transporter activity"/>
    <property type="evidence" value="ECO:0007669"/>
    <property type="project" value="TreeGrafter"/>
</dbReference>
<dbReference type="GO" id="GO:0015213">
    <property type="term" value="F:uridine transmembrane transporter activity"/>
    <property type="evidence" value="ECO:0007669"/>
    <property type="project" value="TreeGrafter"/>
</dbReference>
<evidence type="ECO:0000256" key="4">
    <source>
        <dbReference type="ARBA" id="ARBA00022692"/>
    </source>
</evidence>
<feature type="transmembrane region" description="Helical" evidence="7">
    <location>
        <begin position="215"/>
        <end position="239"/>
    </location>
</feature>
<dbReference type="RefSeq" id="WP_110310812.1">
    <property type="nucleotide sequence ID" value="NZ_QICL01000012.1"/>
</dbReference>
<dbReference type="InterPro" id="IPR020846">
    <property type="entry name" value="MFS_dom"/>
</dbReference>
<dbReference type="InterPro" id="IPR004740">
    <property type="entry name" value="Nuc_H_symport"/>
</dbReference>
<feature type="transmembrane region" description="Helical" evidence="7">
    <location>
        <begin position="259"/>
        <end position="279"/>
    </location>
</feature>
<dbReference type="CDD" id="cd06177">
    <property type="entry name" value="MFS_NHS"/>
    <property type="match status" value="1"/>
</dbReference>
<feature type="transmembrane region" description="Helical" evidence="7">
    <location>
        <begin position="387"/>
        <end position="406"/>
    </location>
</feature>
<dbReference type="FunFam" id="1.20.1250.20:FF:000012">
    <property type="entry name" value="Nucleoside permease NupG"/>
    <property type="match status" value="1"/>
</dbReference>
<evidence type="ECO:0000256" key="7">
    <source>
        <dbReference type="SAM" id="Phobius"/>
    </source>
</evidence>
<keyword evidence="3" id="KW-1003">Cell membrane</keyword>
<sequence>MSSSLNLKYRLIIMNFLQFFLWGTWLTSLGVYLSVTLHFNAVEIGGIFATMGISALIMPALLGIIADRFLNAERVYAICHLLGAALLFYLPHVTEYSQVYFIMLLVTMCYMPTLGLTNTIAYNAMERSNFDIVKHYPPVRVWGTVGFIVAMWMVDIMKWTASANQLYLGAAAALILGLYAFTLPKCPPTHATKNSSWVSTFGLDAFVLFKEKKMAIFFIFSMLLGAALQITNLFGQQFLNDFALTEEYKDSFAVQHPGILTSLSQISEALFILAIPFFMKRYGIKNVMLISMLAWVLRFALFGIGNPDSGIVFIMLSMVVYGMAFDFFNVSGSLFVETETNPSFRASAQGLFILMTNGIGTIVGTMGSGYVVDLFTSSDGIKDWPSIWFSFAAYALVLAVVFSIVFKYKKTEHIKTA</sequence>
<dbReference type="Proteomes" id="UP000247973">
    <property type="component" value="Unassembled WGS sequence"/>
</dbReference>
<evidence type="ECO:0000256" key="5">
    <source>
        <dbReference type="ARBA" id="ARBA00022989"/>
    </source>
</evidence>
<feature type="transmembrane region" description="Helical" evidence="7">
    <location>
        <begin position="12"/>
        <end position="35"/>
    </location>
</feature>
<reference evidence="9 10" key="1">
    <citation type="submission" date="2018-03" db="EMBL/GenBank/DDBJ databases">
        <title>Genomic Encyclopedia of Archaeal and Bacterial Type Strains, Phase II (KMG-II): from individual species to whole genera.</title>
        <authorList>
            <person name="Goeker M."/>
        </authorList>
    </citation>
    <scope>NUCLEOTIDE SEQUENCE [LARGE SCALE GENOMIC DNA]</scope>
    <source>
        <strain evidence="9 10">DSM 100214</strain>
    </source>
</reference>
<dbReference type="OrthoDB" id="9783013at2"/>
<feature type="transmembrane region" description="Helical" evidence="7">
    <location>
        <begin position="351"/>
        <end position="372"/>
    </location>
</feature>
<dbReference type="PANTHER" id="PTHR23522:SF4">
    <property type="entry name" value="NUCLEOSIDE PERMEASE NUPG-RELATED"/>
    <property type="match status" value="1"/>
</dbReference>
<feature type="transmembrane region" description="Helical" evidence="7">
    <location>
        <begin position="166"/>
        <end position="183"/>
    </location>
</feature>
<dbReference type="GO" id="GO:0005886">
    <property type="term" value="C:plasma membrane"/>
    <property type="evidence" value="ECO:0007669"/>
    <property type="project" value="UniProtKB-SubCell"/>
</dbReference>
<dbReference type="SUPFAM" id="SSF103473">
    <property type="entry name" value="MFS general substrate transporter"/>
    <property type="match status" value="1"/>
</dbReference>
<proteinExistence type="predicted"/>
<evidence type="ECO:0000256" key="2">
    <source>
        <dbReference type="ARBA" id="ARBA00022448"/>
    </source>
</evidence>
<accession>A0A2V3PNC4</accession>
<gene>
    <name evidence="9" type="ORF">CLV62_11297</name>
</gene>
<dbReference type="EMBL" id="QICL01000012">
    <property type="protein sequence ID" value="PXV63848.1"/>
    <property type="molecule type" value="Genomic_DNA"/>
</dbReference>
<dbReference type="Pfam" id="PF03825">
    <property type="entry name" value="Nuc_H_symport"/>
    <property type="match status" value="1"/>
</dbReference>
<evidence type="ECO:0000259" key="8">
    <source>
        <dbReference type="PROSITE" id="PS50850"/>
    </source>
</evidence>
<keyword evidence="5 7" id="KW-1133">Transmembrane helix</keyword>
<feature type="transmembrane region" description="Helical" evidence="7">
    <location>
        <begin position="137"/>
        <end position="154"/>
    </location>
</feature>
<dbReference type="InterPro" id="IPR036259">
    <property type="entry name" value="MFS_trans_sf"/>
</dbReference>
<comment type="subcellular location">
    <subcellularLocation>
        <location evidence="1">Cell membrane</location>
        <topology evidence="1">Multi-pass membrane protein</topology>
    </subcellularLocation>
</comment>
<feature type="transmembrane region" description="Helical" evidence="7">
    <location>
        <begin position="286"/>
        <end position="304"/>
    </location>
</feature>
<dbReference type="Gene3D" id="1.20.1250.20">
    <property type="entry name" value="MFS general substrate transporter like domains"/>
    <property type="match status" value="2"/>
</dbReference>
<feature type="transmembrane region" description="Helical" evidence="7">
    <location>
        <begin position="47"/>
        <end position="66"/>
    </location>
</feature>
<feature type="domain" description="Major facilitator superfamily (MFS) profile" evidence="8">
    <location>
        <begin position="213"/>
        <end position="417"/>
    </location>
</feature>
<keyword evidence="10" id="KW-1185">Reference proteome</keyword>
<feature type="transmembrane region" description="Helical" evidence="7">
    <location>
        <begin position="99"/>
        <end position="125"/>
    </location>
</feature>
<dbReference type="PANTHER" id="PTHR23522">
    <property type="entry name" value="BLL5896 PROTEIN"/>
    <property type="match status" value="1"/>
</dbReference>
<evidence type="ECO:0000313" key="9">
    <source>
        <dbReference type="EMBL" id="PXV63848.1"/>
    </source>
</evidence>
<keyword evidence="6 7" id="KW-0472">Membrane</keyword>
<keyword evidence="4 7" id="KW-0812">Transmembrane</keyword>
<keyword evidence="2" id="KW-0813">Transport</keyword>